<reference evidence="6 7" key="1">
    <citation type="submission" date="2017-06" db="EMBL/GenBank/DDBJ databases">
        <authorList>
            <person name="Kim H.J."/>
            <person name="Triplett B.A."/>
        </authorList>
    </citation>
    <scope>NUCLEOTIDE SEQUENCE [LARGE SCALE GENOMIC DNA]</scope>
    <source>
        <strain evidence="6">FRACA_ARgP5</strain>
    </source>
</reference>
<dbReference type="InterPro" id="IPR022644">
    <property type="entry name" value="De-COase2_N"/>
</dbReference>
<dbReference type="Pfam" id="PF02784">
    <property type="entry name" value="Orn_Arg_deC_N"/>
    <property type="match status" value="1"/>
</dbReference>
<feature type="domain" description="Orn/DAP/Arg decarboxylase 2 N-terminal" evidence="5">
    <location>
        <begin position="35"/>
        <end position="164"/>
    </location>
</feature>
<dbReference type="OrthoDB" id="9802241at2"/>
<dbReference type="PRINTS" id="PR01182">
    <property type="entry name" value="ORNDCRBXLASE"/>
</dbReference>
<dbReference type="AlphaFoldDB" id="A0A2I2KW00"/>
<dbReference type="InterPro" id="IPR002433">
    <property type="entry name" value="Orn_de-COase"/>
</dbReference>
<evidence type="ECO:0000313" key="6">
    <source>
        <dbReference type="EMBL" id="SNQ49826.1"/>
    </source>
</evidence>
<protein>
    <recommendedName>
        <fullName evidence="5">Orn/DAP/Arg decarboxylase 2 N-terminal domain-containing protein</fullName>
    </recommendedName>
</protein>
<keyword evidence="4" id="KW-0456">Lyase</keyword>
<sequence length="170" mass="17700">MPTARLRHFVATQQETPYAVLDVDHALTAHDRLVSCLDAAVQFSLKAQPDPTLLAAPVRRGAGLDVASPREIDLALAAGCPPTLISHGNPVRDPAEIRHAWDRGVRTFAVDSAAEVRRLARDAPGATVVLRLAHGGAGSDWPMSGRFGVGPGQAVPLALDAAAADSPSPA</sequence>
<dbReference type="EMBL" id="FZMO01000312">
    <property type="protein sequence ID" value="SNQ49826.1"/>
    <property type="molecule type" value="Genomic_DNA"/>
</dbReference>
<keyword evidence="3" id="KW-0663">Pyridoxal phosphate</keyword>
<keyword evidence="7" id="KW-1185">Reference proteome</keyword>
<gene>
    <name evidence="6" type="ORF">FRACA_380017</name>
</gene>
<proteinExistence type="inferred from homology"/>
<dbReference type="InterPro" id="IPR029066">
    <property type="entry name" value="PLP-binding_barrel"/>
</dbReference>
<organism evidence="6 7">
    <name type="scientific">Frankia canadensis</name>
    <dbReference type="NCBI Taxonomy" id="1836972"/>
    <lineage>
        <taxon>Bacteria</taxon>
        <taxon>Bacillati</taxon>
        <taxon>Actinomycetota</taxon>
        <taxon>Actinomycetes</taxon>
        <taxon>Frankiales</taxon>
        <taxon>Frankiaceae</taxon>
        <taxon>Frankia</taxon>
    </lineage>
</organism>
<dbReference type="GO" id="GO:0033387">
    <property type="term" value="P:putrescine biosynthetic process from arginine, via ornithine"/>
    <property type="evidence" value="ECO:0007669"/>
    <property type="project" value="TreeGrafter"/>
</dbReference>
<dbReference type="GO" id="GO:0004586">
    <property type="term" value="F:ornithine decarboxylase activity"/>
    <property type="evidence" value="ECO:0007669"/>
    <property type="project" value="TreeGrafter"/>
</dbReference>
<dbReference type="SUPFAM" id="SSF51419">
    <property type="entry name" value="PLP-binding barrel"/>
    <property type="match status" value="1"/>
</dbReference>
<dbReference type="Proteomes" id="UP000234331">
    <property type="component" value="Unassembled WGS sequence"/>
</dbReference>
<dbReference type="PANTHER" id="PTHR11482:SF6">
    <property type="entry name" value="ORNITHINE DECARBOXYLASE 1-RELATED"/>
    <property type="match status" value="1"/>
</dbReference>
<evidence type="ECO:0000256" key="4">
    <source>
        <dbReference type="ARBA" id="ARBA00023239"/>
    </source>
</evidence>
<name>A0A2I2KW00_9ACTN</name>
<evidence type="ECO:0000256" key="2">
    <source>
        <dbReference type="ARBA" id="ARBA00008872"/>
    </source>
</evidence>
<comment type="cofactor">
    <cofactor evidence="1">
        <name>pyridoxal 5'-phosphate</name>
        <dbReference type="ChEBI" id="CHEBI:597326"/>
    </cofactor>
</comment>
<dbReference type="PANTHER" id="PTHR11482">
    <property type="entry name" value="ARGININE/DIAMINOPIMELATE/ORNITHINE DECARBOXYLASE"/>
    <property type="match status" value="1"/>
</dbReference>
<dbReference type="GO" id="GO:0005737">
    <property type="term" value="C:cytoplasm"/>
    <property type="evidence" value="ECO:0007669"/>
    <property type="project" value="TreeGrafter"/>
</dbReference>
<accession>A0A2I2KW00</accession>
<dbReference type="Gene3D" id="3.20.20.10">
    <property type="entry name" value="Alanine racemase"/>
    <property type="match status" value="1"/>
</dbReference>
<evidence type="ECO:0000256" key="3">
    <source>
        <dbReference type="ARBA" id="ARBA00022898"/>
    </source>
</evidence>
<comment type="similarity">
    <text evidence="2">Belongs to the Orn/Lys/Arg decarboxylase class-II family.</text>
</comment>
<evidence type="ECO:0000256" key="1">
    <source>
        <dbReference type="ARBA" id="ARBA00001933"/>
    </source>
</evidence>
<evidence type="ECO:0000313" key="7">
    <source>
        <dbReference type="Proteomes" id="UP000234331"/>
    </source>
</evidence>
<evidence type="ECO:0000259" key="5">
    <source>
        <dbReference type="Pfam" id="PF02784"/>
    </source>
</evidence>